<dbReference type="InterPro" id="IPR023214">
    <property type="entry name" value="HAD_sf"/>
</dbReference>
<dbReference type="AlphaFoldDB" id="A0A3E2T4N9"/>
<sequence>MIKNIVFDMGNVLVRFDPELFMNRYSLTGEDRKLIRNEVFRSVEWTMLDRGVIDEEIAEQRILPRLPEYLHDAARGLIEKWDDPIVPVEGMLELLQALKAKGYRLYLLSNAATRQPIYWARAEASKLMDGALISAEVKLLKPDPQIYRTFLHKFDLRPEECIFIDDTPINVEGALYENMAGIVFNMDVPALAESLRALGVE</sequence>
<proteinExistence type="predicted"/>
<accession>A0A3E2T4N9</accession>
<dbReference type="InterPro" id="IPR023198">
    <property type="entry name" value="PGP-like_dom2"/>
</dbReference>
<comment type="caution">
    <text evidence="1">The sequence shown here is derived from an EMBL/GenBank/DDBJ whole genome shotgun (WGS) entry which is preliminary data.</text>
</comment>
<reference evidence="1 2" key="1">
    <citation type="submission" date="2018-08" db="EMBL/GenBank/DDBJ databases">
        <title>A genome reference for cultivated species of the human gut microbiota.</title>
        <authorList>
            <person name="Zou Y."/>
            <person name="Xue W."/>
            <person name="Luo G."/>
        </authorList>
    </citation>
    <scope>NUCLEOTIDE SEQUENCE [LARGE SCALE GENOMIC DNA]</scope>
    <source>
        <strain evidence="1 2">AF36-11AT</strain>
    </source>
</reference>
<dbReference type="CDD" id="cd02603">
    <property type="entry name" value="HAD_sEH-N_like"/>
    <property type="match status" value="1"/>
</dbReference>
<protein>
    <submittedName>
        <fullName evidence="1">HAD family phosphatase</fullName>
    </submittedName>
</protein>
<dbReference type="Gene3D" id="3.40.50.1000">
    <property type="entry name" value="HAD superfamily/HAD-like"/>
    <property type="match status" value="1"/>
</dbReference>
<dbReference type="Proteomes" id="UP000261140">
    <property type="component" value="Unassembled WGS sequence"/>
</dbReference>
<dbReference type="InterPro" id="IPR006439">
    <property type="entry name" value="HAD-SF_hydro_IA"/>
</dbReference>
<dbReference type="SFLD" id="SFLDG01129">
    <property type="entry name" value="C1.5:_HAD__Beta-PGM__Phosphata"/>
    <property type="match status" value="1"/>
</dbReference>
<dbReference type="PANTHER" id="PTHR43611">
    <property type="entry name" value="ALPHA-D-GLUCOSE 1-PHOSPHATE PHOSPHATASE"/>
    <property type="match status" value="1"/>
</dbReference>
<dbReference type="Gene3D" id="1.10.150.240">
    <property type="entry name" value="Putative phosphatase, domain 2"/>
    <property type="match status" value="1"/>
</dbReference>
<dbReference type="SFLD" id="SFLDS00003">
    <property type="entry name" value="Haloacid_Dehalogenase"/>
    <property type="match status" value="1"/>
</dbReference>
<dbReference type="EMBL" id="QVEQ01000013">
    <property type="protein sequence ID" value="RGB69312.1"/>
    <property type="molecule type" value="Genomic_DNA"/>
</dbReference>
<evidence type="ECO:0000313" key="2">
    <source>
        <dbReference type="Proteomes" id="UP000261140"/>
    </source>
</evidence>
<name>A0A3E2T4N9_9FIRM</name>
<dbReference type="Pfam" id="PF00702">
    <property type="entry name" value="Hydrolase"/>
    <property type="match status" value="1"/>
</dbReference>
<organism evidence="1 2">
    <name type="scientific">Faecalibacterium prausnitzii</name>
    <dbReference type="NCBI Taxonomy" id="853"/>
    <lineage>
        <taxon>Bacteria</taxon>
        <taxon>Bacillati</taxon>
        <taxon>Bacillota</taxon>
        <taxon>Clostridia</taxon>
        <taxon>Eubacteriales</taxon>
        <taxon>Oscillospiraceae</taxon>
        <taxon>Faecalibacterium</taxon>
    </lineage>
</organism>
<evidence type="ECO:0000313" key="1">
    <source>
        <dbReference type="EMBL" id="RGB69312.1"/>
    </source>
</evidence>
<dbReference type="PANTHER" id="PTHR43611:SF3">
    <property type="entry name" value="FLAVIN MONONUCLEOTIDE HYDROLASE 1, CHLOROPLATIC"/>
    <property type="match status" value="1"/>
</dbReference>
<dbReference type="RefSeq" id="WP_117506105.1">
    <property type="nucleotide sequence ID" value="NZ_QVEQ01000013.1"/>
</dbReference>
<dbReference type="SUPFAM" id="SSF56784">
    <property type="entry name" value="HAD-like"/>
    <property type="match status" value="1"/>
</dbReference>
<dbReference type="InterPro" id="IPR036412">
    <property type="entry name" value="HAD-like_sf"/>
</dbReference>
<gene>
    <name evidence="1" type="ORF">DWZ89_11840</name>
</gene>
<dbReference type="NCBIfam" id="TIGR01509">
    <property type="entry name" value="HAD-SF-IA-v3"/>
    <property type="match status" value="1"/>
</dbReference>